<dbReference type="Proteomes" id="UP001275436">
    <property type="component" value="Unassembled WGS sequence"/>
</dbReference>
<sequence>MNRKRHNSDLKWKSVARKTLVIFFLLIGCTIHVTFANTDMQSLISSWFDTNTDESVKTMEEELNRVKQQQLERLQMEIRSQMDTVDQELQILLDQQIMERSSELEQYADEIIQDIEISPNNINQELQIEMDAIIIQAKDDMDLLRKNNSIQNDNIIESEKD</sequence>
<dbReference type="PROSITE" id="PS51257">
    <property type="entry name" value="PROKAR_LIPOPROTEIN"/>
    <property type="match status" value="1"/>
</dbReference>
<evidence type="ECO:0000313" key="3">
    <source>
        <dbReference type="Proteomes" id="UP001275436"/>
    </source>
</evidence>
<keyword evidence="1" id="KW-0175">Coiled coil</keyword>
<reference evidence="2 3" key="1">
    <citation type="submission" date="2023-02" db="EMBL/GenBank/DDBJ databases">
        <title>Oceanobacillus kimchii IFOP_LL358 isolated form Alexandrium catenella lab strain.</title>
        <authorList>
            <person name="Gajardo G."/>
            <person name="Ueki S."/>
            <person name="Maruyama F."/>
        </authorList>
    </citation>
    <scope>NUCLEOTIDE SEQUENCE [LARGE SCALE GENOMIC DNA]</scope>
    <source>
        <strain evidence="2 3">IFOP_LL358</strain>
    </source>
</reference>
<keyword evidence="3" id="KW-1185">Reference proteome</keyword>
<proteinExistence type="predicted"/>
<dbReference type="EMBL" id="BSKO01000001">
    <property type="protein sequence ID" value="GLO67397.1"/>
    <property type="molecule type" value="Genomic_DNA"/>
</dbReference>
<organism evidence="2 3">
    <name type="scientific">Oceanobacillus kimchii</name>
    <dbReference type="NCBI Taxonomy" id="746691"/>
    <lineage>
        <taxon>Bacteria</taxon>
        <taxon>Bacillati</taxon>
        <taxon>Bacillota</taxon>
        <taxon>Bacilli</taxon>
        <taxon>Bacillales</taxon>
        <taxon>Bacillaceae</taxon>
        <taxon>Oceanobacillus</taxon>
    </lineage>
</organism>
<gene>
    <name evidence="2" type="ORF">MACH08_31810</name>
</gene>
<comment type="caution">
    <text evidence="2">The sequence shown here is derived from an EMBL/GenBank/DDBJ whole genome shotgun (WGS) entry which is preliminary data.</text>
</comment>
<feature type="coiled-coil region" evidence="1">
    <location>
        <begin position="57"/>
        <end position="84"/>
    </location>
</feature>
<dbReference type="RefSeq" id="WP_017797922.1">
    <property type="nucleotide sequence ID" value="NZ_BSKO01000001.1"/>
</dbReference>
<evidence type="ECO:0000313" key="2">
    <source>
        <dbReference type="EMBL" id="GLO67397.1"/>
    </source>
</evidence>
<protein>
    <submittedName>
        <fullName evidence="2">Uncharacterized protein</fullName>
    </submittedName>
</protein>
<name>A0ABQ5TML5_9BACI</name>
<accession>A0ABQ5TML5</accession>
<evidence type="ECO:0000256" key="1">
    <source>
        <dbReference type="SAM" id="Coils"/>
    </source>
</evidence>